<name>A0AAD3CHF8_9STRA</name>
<dbReference type="AlphaFoldDB" id="A0AAD3CHF8"/>
<dbReference type="PANTHER" id="PTHR10963:SF24">
    <property type="entry name" value="GLYCOSIDASE C21B10.07-RELATED"/>
    <property type="match status" value="1"/>
</dbReference>
<dbReference type="SUPFAM" id="SSF49899">
    <property type="entry name" value="Concanavalin A-like lectins/glucanases"/>
    <property type="match status" value="1"/>
</dbReference>
<dbReference type="Pfam" id="PF26113">
    <property type="entry name" value="GH16_XgeA"/>
    <property type="match status" value="1"/>
</dbReference>
<dbReference type="EMBL" id="BLLK01000020">
    <property type="protein sequence ID" value="GFH44916.1"/>
    <property type="molecule type" value="Genomic_DNA"/>
</dbReference>
<dbReference type="Gene3D" id="2.60.120.200">
    <property type="match status" value="1"/>
</dbReference>
<reference evidence="3 4" key="1">
    <citation type="journal article" date="2021" name="Sci. Rep.">
        <title>The genome of the diatom Chaetoceros tenuissimus carries an ancient integrated fragment of an extant virus.</title>
        <authorList>
            <person name="Hongo Y."/>
            <person name="Kimura K."/>
            <person name="Takaki Y."/>
            <person name="Yoshida Y."/>
            <person name="Baba S."/>
            <person name="Kobayashi G."/>
            <person name="Nagasaki K."/>
            <person name="Hano T."/>
            <person name="Tomaru Y."/>
        </authorList>
    </citation>
    <scope>NUCLEOTIDE SEQUENCE [LARGE SCALE GENOMIC DNA]</scope>
    <source>
        <strain evidence="3 4">NIES-3715</strain>
    </source>
</reference>
<sequence>MEPSEATPLTTSYRSYQSSNSEYSISDGSEEDQNDDDLSYEEENRLGNDLMKCNNNDELENVMLSKALKVAIHSKSNTPQHTMSHLSISRKEEVKKQRTIFSKMVTLISIALIGVLIIFVLVQVGQLVTGPPSQPVGPYKLVAVQDGEDFFNHYVFYNGEDSEGSKGYINYVEKDVAFELNIANVTYEDKDPSVFGGHNDQIDDPKIAKKKKDDGKEPFVYMATSPTKEGPRNSIRLEGLRRFNRGLFILDVRHMPAGCATWPAFWLTDEPNWPINGEIDILEGVNTQSKAKTALHTTKGCDMNDVPLGVKTGDWDTAVGVPKQNGDLDMTVREARDCYAYDEHQWLNQGCVETEAEDGTLGEPLNKKGGGVFVFEWDPINRFMKSWVFSPHIKVPDNLRMALESANEKESTSKIVPDPRTWGLPYAYYPIGKGTSCSEEHFRNMHLIFNTALCGTVAGNRFFMDCPLLNEKYGNCEDFVKSDPPEMDEVYWKIRGLYIYQREWERAWVGDE</sequence>
<feature type="compositionally biased region" description="Basic and acidic residues" evidence="1">
    <location>
        <begin position="200"/>
        <end position="214"/>
    </location>
</feature>
<keyword evidence="4" id="KW-1185">Reference proteome</keyword>
<organism evidence="3 4">
    <name type="scientific">Chaetoceros tenuissimus</name>
    <dbReference type="NCBI Taxonomy" id="426638"/>
    <lineage>
        <taxon>Eukaryota</taxon>
        <taxon>Sar</taxon>
        <taxon>Stramenopiles</taxon>
        <taxon>Ochrophyta</taxon>
        <taxon>Bacillariophyta</taxon>
        <taxon>Coscinodiscophyceae</taxon>
        <taxon>Chaetocerotophycidae</taxon>
        <taxon>Chaetocerotales</taxon>
        <taxon>Chaetocerotaceae</taxon>
        <taxon>Chaetoceros</taxon>
    </lineage>
</organism>
<evidence type="ECO:0000313" key="3">
    <source>
        <dbReference type="EMBL" id="GFH44916.1"/>
    </source>
</evidence>
<evidence type="ECO:0000256" key="1">
    <source>
        <dbReference type="SAM" id="MobiDB-lite"/>
    </source>
</evidence>
<evidence type="ECO:0008006" key="5">
    <source>
        <dbReference type="Google" id="ProtNLM"/>
    </source>
</evidence>
<accession>A0AAD3CHF8</accession>
<dbReference type="InterPro" id="IPR050546">
    <property type="entry name" value="Glycosyl_Hydrlase_16"/>
</dbReference>
<keyword evidence="2" id="KW-0812">Transmembrane</keyword>
<dbReference type="InterPro" id="IPR013320">
    <property type="entry name" value="ConA-like_dom_sf"/>
</dbReference>
<gene>
    <name evidence="3" type="ORF">CTEN210_01390</name>
</gene>
<keyword evidence="2" id="KW-1133">Transmembrane helix</keyword>
<dbReference type="PANTHER" id="PTHR10963">
    <property type="entry name" value="GLYCOSYL HYDROLASE-RELATED"/>
    <property type="match status" value="1"/>
</dbReference>
<proteinExistence type="predicted"/>
<dbReference type="Proteomes" id="UP001054902">
    <property type="component" value="Unassembled WGS sequence"/>
</dbReference>
<feature type="compositionally biased region" description="Acidic residues" evidence="1">
    <location>
        <begin position="28"/>
        <end position="39"/>
    </location>
</feature>
<evidence type="ECO:0000256" key="2">
    <source>
        <dbReference type="SAM" id="Phobius"/>
    </source>
</evidence>
<feature type="region of interest" description="Disordered" evidence="1">
    <location>
        <begin position="194"/>
        <end position="214"/>
    </location>
</feature>
<dbReference type="GO" id="GO:0009251">
    <property type="term" value="P:glucan catabolic process"/>
    <property type="evidence" value="ECO:0007669"/>
    <property type="project" value="TreeGrafter"/>
</dbReference>
<feature type="compositionally biased region" description="Low complexity" evidence="1">
    <location>
        <begin position="12"/>
        <end position="26"/>
    </location>
</feature>
<keyword evidence="2" id="KW-0472">Membrane</keyword>
<evidence type="ECO:0000313" key="4">
    <source>
        <dbReference type="Proteomes" id="UP001054902"/>
    </source>
</evidence>
<protein>
    <recommendedName>
        <fullName evidence="5">GH16 domain-containing protein</fullName>
    </recommendedName>
</protein>
<comment type="caution">
    <text evidence="3">The sequence shown here is derived from an EMBL/GenBank/DDBJ whole genome shotgun (WGS) entry which is preliminary data.</text>
</comment>
<feature type="region of interest" description="Disordered" evidence="1">
    <location>
        <begin position="1"/>
        <end position="39"/>
    </location>
</feature>
<feature type="transmembrane region" description="Helical" evidence="2">
    <location>
        <begin position="100"/>
        <end position="122"/>
    </location>
</feature>